<sequence length="173" mass="19018">MTAVSRECLREFTNTTIKEGALVRSLLMMMLGLILLRAVAAWKIPKAGDAASQTSKNCPSPEESTVTLDISSLNKNQGNSISSNINNRSTSPWDYSITEDPGRFPSPISEARCRSLSCINADGKPNNFMNSVPIHQEILVLRREARSCSLFRLEKIQITVGCTCVTPLVHHVV</sequence>
<dbReference type="GO" id="GO:0006954">
    <property type="term" value="P:inflammatory response"/>
    <property type="evidence" value="ECO:0007669"/>
    <property type="project" value="InterPro"/>
</dbReference>
<dbReference type="InterPro" id="IPR029034">
    <property type="entry name" value="Cystine-knot_cytokine"/>
</dbReference>
<evidence type="ECO:0000256" key="5">
    <source>
        <dbReference type="ARBA" id="ARBA00022729"/>
    </source>
</evidence>
<evidence type="ECO:0000256" key="4">
    <source>
        <dbReference type="ARBA" id="ARBA00022525"/>
    </source>
</evidence>
<keyword evidence="6" id="KW-0812">Transmembrane</keyword>
<reference evidence="8" key="1">
    <citation type="submission" date="2025-08" db="UniProtKB">
        <authorList>
            <consortium name="RefSeq"/>
        </authorList>
    </citation>
    <scope>IDENTIFICATION</scope>
    <source>
        <tissue evidence="8">Spleen</tissue>
    </source>
</reference>
<dbReference type="CTD" id="112744"/>
<keyword evidence="4" id="KW-0964">Secreted</keyword>
<dbReference type="GeneID" id="102815402"/>
<dbReference type="SUPFAM" id="SSF57501">
    <property type="entry name" value="Cystine-knot cytokines"/>
    <property type="match status" value="1"/>
</dbReference>
<keyword evidence="5" id="KW-0732">Signal</keyword>
<evidence type="ECO:0000313" key="7">
    <source>
        <dbReference type="Proteomes" id="UP000504623"/>
    </source>
</evidence>
<keyword evidence="6" id="KW-0472">Membrane</keyword>
<evidence type="ECO:0000313" key="8">
    <source>
        <dbReference type="RefSeq" id="XP_006835832.1"/>
    </source>
</evidence>
<evidence type="ECO:0000256" key="2">
    <source>
        <dbReference type="ARBA" id="ARBA00007236"/>
    </source>
</evidence>
<dbReference type="OrthoDB" id="6093351at2759"/>
<evidence type="ECO:0000256" key="6">
    <source>
        <dbReference type="SAM" id="Phobius"/>
    </source>
</evidence>
<dbReference type="RefSeq" id="XP_006835832.1">
    <property type="nucleotide sequence ID" value="XM_006835769.1"/>
</dbReference>
<evidence type="ECO:0000256" key="3">
    <source>
        <dbReference type="ARBA" id="ARBA00022514"/>
    </source>
</evidence>
<dbReference type="Gene3D" id="2.10.90.10">
    <property type="entry name" value="Cystine-knot cytokines"/>
    <property type="match status" value="1"/>
</dbReference>
<keyword evidence="6" id="KW-1133">Transmembrane helix</keyword>
<protein>
    <submittedName>
        <fullName evidence="8">Interleukin-17F</fullName>
    </submittedName>
</protein>
<feature type="transmembrane region" description="Helical" evidence="6">
    <location>
        <begin position="21"/>
        <end position="42"/>
    </location>
</feature>
<dbReference type="GO" id="GO:0005125">
    <property type="term" value="F:cytokine activity"/>
    <property type="evidence" value="ECO:0007669"/>
    <property type="project" value="UniProtKB-KW"/>
</dbReference>
<keyword evidence="3" id="KW-0202">Cytokine</keyword>
<evidence type="ECO:0000256" key="1">
    <source>
        <dbReference type="ARBA" id="ARBA00004613"/>
    </source>
</evidence>
<dbReference type="Proteomes" id="UP000504623">
    <property type="component" value="Unplaced"/>
</dbReference>
<comment type="subcellular location">
    <subcellularLocation>
        <location evidence="1">Secreted</location>
    </subcellularLocation>
</comment>
<dbReference type="InterPro" id="IPR010345">
    <property type="entry name" value="IL-17_fam"/>
</dbReference>
<comment type="similarity">
    <text evidence="2">Belongs to the IL-17 family.</text>
</comment>
<proteinExistence type="inferred from homology"/>
<dbReference type="AlphaFoldDB" id="A0A9B0T869"/>
<keyword evidence="7" id="KW-1185">Reference proteome</keyword>
<dbReference type="GO" id="GO:0005615">
    <property type="term" value="C:extracellular space"/>
    <property type="evidence" value="ECO:0007669"/>
    <property type="project" value="UniProtKB-KW"/>
</dbReference>
<dbReference type="Pfam" id="PF06083">
    <property type="entry name" value="IL17"/>
    <property type="match status" value="1"/>
</dbReference>
<name>A0A9B0T869_CHRAS</name>
<organism evidence="7 8">
    <name type="scientific">Chrysochloris asiatica</name>
    <name type="common">Cape golden mole</name>
    <dbReference type="NCBI Taxonomy" id="185453"/>
    <lineage>
        <taxon>Eukaryota</taxon>
        <taxon>Metazoa</taxon>
        <taxon>Chordata</taxon>
        <taxon>Craniata</taxon>
        <taxon>Vertebrata</taxon>
        <taxon>Euteleostomi</taxon>
        <taxon>Mammalia</taxon>
        <taxon>Eutheria</taxon>
        <taxon>Afrotheria</taxon>
        <taxon>Chrysochloridae</taxon>
        <taxon>Chrysochlorinae</taxon>
        <taxon>Chrysochloris</taxon>
    </lineage>
</organism>
<accession>A0A9B0T869</accession>
<dbReference type="PRINTS" id="PR01932">
    <property type="entry name" value="INTRLEUKIN17"/>
</dbReference>
<gene>
    <name evidence="8" type="primary">IL17F</name>
</gene>
<dbReference type="InterPro" id="IPR020440">
    <property type="entry name" value="IL-17_chr"/>
</dbReference>